<dbReference type="InterPro" id="IPR041720">
    <property type="entry name" value="FbaB-like"/>
</dbReference>
<keyword evidence="3" id="KW-0704">Schiff base</keyword>
<dbReference type="EMBL" id="RAVZ01000354">
    <property type="protein sequence ID" value="RKG74876.1"/>
    <property type="molecule type" value="Genomic_DNA"/>
</dbReference>
<dbReference type="GO" id="GO:0004332">
    <property type="term" value="F:fructose-bisphosphate aldolase activity"/>
    <property type="evidence" value="ECO:0007669"/>
    <property type="project" value="UniProtKB-EC"/>
</dbReference>
<feature type="active site" description="Schiff-base intermediate with dihydroxyacetone-P" evidence="5">
    <location>
        <position position="205"/>
    </location>
</feature>
<sequence>MAHTDRVKQILSWYPSDNPGTLTNLARLLNSGTLAGTGKLVILPVDQGFEHGPARSFGPNPAGYDPDYHAQLAIESGCNAYAAPLGFLEAVAGKLQGEIPLILKVNNSDSLAKTAAPMSAVTSSVKDAVRLGCTAVGYTIYPGSAARNEQYEDLRDIIAEAKSYGLPTVLWAYPRGALSKEGELAIDVVAYAAQISAQLGAHIIKVKPPSDFLEQPEAKKAFEKANIPTKTLADRVREVVRSAFNGKRIVIFSGGEAKETAALMDDIKQIHQGGGFGSIMGRNAFQRPHGESVKLLKDVMNIFASK</sequence>
<comment type="similarity">
    <text evidence="4">Belongs to the DeoC/FbaB aldolase family. FbaB subfamily.</text>
</comment>
<dbReference type="OrthoDB" id="9769559at2"/>
<dbReference type="PIRSF" id="PIRSF038992">
    <property type="entry name" value="Aldolase_Ia"/>
    <property type="match status" value="1"/>
</dbReference>
<dbReference type="InterPro" id="IPR013785">
    <property type="entry name" value="Aldolase_TIM"/>
</dbReference>
<proteinExistence type="inferred from homology"/>
<feature type="active site" description="Proton donor" evidence="5">
    <location>
        <position position="173"/>
    </location>
</feature>
<reference evidence="7" key="1">
    <citation type="submission" date="2018-09" db="EMBL/GenBank/DDBJ databases">
        <authorList>
            <person name="Livingstone P.G."/>
            <person name="Whitworth D.E."/>
        </authorList>
    </citation>
    <scope>NUCLEOTIDE SEQUENCE [LARGE SCALE GENOMIC DNA]</scope>
    <source>
        <strain evidence="7">CA054A</strain>
    </source>
</reference>
<organism evidence="6 7">
    <name type="scientific">Corallococcus terminator</name>
    <dbReference type="NCBI Taxonomy" id="2316733"/>
    <lineage>
        <taxon>Bacteria</taxon>
        <taxon>Pseudomonadati</taxon>
        <taxon>Myxococcota</taxon>
        <taxon>Myxococcia</taxon>
        <taxon>Myxococcales</taxon>
        <taxon>Cystobacterineae</taxon>
        <taxon>Myxococcaceae</taxon>
        <taxon>Corallococcus</taxon>
    </lineage>
</organism>
<dbReference type="SUPFAM" id="SSF51569">
    <property type="entry name" value="Aldolase"/>
    <property type="match status" value="1"/>
</dbReference>
<accession>A0A3A8HWS5</accession>
<evidence type="ECO:0000256" key="2">
    <source>
        <dbReference type="ARBA" id="ARBA00023239"/>
    </source>
</evidence>
<keyword evidence="2" id="KW-0456">Lyase</keyword>
<dbReference type="EC" id="4.1.2.13" evidence="1"/>
<dbReference type="Pfam" id="PF01791">
    <property type="entry name" value="DeoC"/>
    <property type="match status" value="1"/>
</dbReference>
<dbReference type="PANTHER" id="PTHR47916">
    <property type="entry name" value="FRUCTOSE-BISPHOSPHATE ALDOLASE CLASS 1"/>
    <property type="match status" value="1"/>
</dbReference>
<evidence type="ECO:0000256" key="5">
    <source>
        <dbReference type="PIRSR" id="PIRSR038992-1"/>
    </source>
</evidence>
<dbReference type="RefSeq" id="WP_120544830.1">
    <property type="nucleotide sequence ID" value="NZ_RAVZ01000354.1"/>
</dbReference>
<evidence type="ECO:0000256" key="3">
    <source>
        <dbReference type="ARBA" id="ARBA00023270"/>
    </source>
</evidence>
<dbReference type="AlphaFoldDB" id="A0A3A8HWS5"/>
<dbReference type="CDD" id="cd00958">
    <property type="entry name" value="DhnA"/>
    <property type="match status" value="1"/>
</dbReference>
<dbReference type="SMART" id="SM01133">
    <property type="entry name" value="DeoC"/>
    <property type="match status" value="1"/>
</dbReference>
<gene>
    <name evidence="6" type="ORF">D7V88_34345</name>
</gene>
<protein>
    <recommendedName>
        <fullName evidence="1">fructose-bisphosphate aldolase</fullName>
        <ecNumber evidence="1">4.1.2.13</ecNumber>
    </recommendedName>
</protein>
<dbReference type="Proteomes" id="UP000268094">
    <property type="component" value="Unassembled WGS sequence"/>
</dbReference>
<dbReference type="InterPro" id="IPR002915">
    <property type="entry name" value="DeoC/FbaB/LacD_aldolase"/>
</dbReference>
<evidence type="ECO:0000313" key="6">
    <source>
        <dbReference type="EMBL" id="RKG74876.1"/>
    </source>
</evidence>
<dbReference type="GO" id="GO:0006096">
    <property type="term" value="P:glycolytic process"/>
    <property type="evidence" value="ECO:0007669"/>
    <property type="project" value="UniProtKB-KW"/>
</dbReference>
<dbReference type="InterPro" id="IPR050456">
    <property type="entry name" value="DeoC/FbaB_aldolase"/>
</dbReference>
<keyword evidence="7" id="KW-1185">Reference proteome</keyword>
<evidence type="ECO:0000256" key="1">
    <source>
        <dbReference type="ARBA" id="ARBA00013068"/>
    </source>
</evidence>
<comment type="caution">
    <text evidence="6">The sequence shown here is derived from an EMBL/GenBank/DDBJ whole genome shotgun (WGS) entry which is preliminary data.</text>
</comment>
<dbReference type="NCBIfam" id="NF006704">
    <property type="entry name" value="PRK09250.1-1"/>
    <property type="match status" value="1"/>
</dbReference>
<dbReference type="Gene3D" id="3.20.20.70">
    <property type="entry name" value="Aldolase class I"/>
    <property type="match status" value="1"/>
</dbReference>
<name>A0A3A8HWS5_9BACT</name>
<evidence type="ECO:0000313" key="7">
    <source>
        <dbReference type="Proteomes" id="UP000268094"/>
    </source>
</evidence>
<evidence type="ECO:0000256" key="4">
    <source>
        <dbReference type="ARBA" id="ARBA00049653"/>
    </source>
</evidence>
<dbReference type="PANTHER" id="PTHR47916:SF4">
    <property type="entry name" value="FRUCTOSE-BISPHOSPHATE ALDOLASE CLASS 1"/>
    <property type="match status" value="1"/>
</dbReference>